<sequence>MVKINHDTGGRVVPTCSQTLPRLHEDMVWEQATRTYKELKQSYKERIVKLHKPFIQDNLP</sequence>
<keyword evidence="2" id="KW-1185">Reference proteome</keyword>
<accession>I3INM7</accession>
<dbReference type="Proteomes" id="UP000002985">
    <property type="component" value="Unassembled WGS sequence"/>
</dbReference>
<reference evidence="1 2" key="1">
    <citation type="journal article" date="2012" name="FEBS Lett.">
        <title>Anammox organism KSU-1 expresses a NirK-type copper-containing nitrite reductase instead of a NirS-type with cytochrome cd1.</title>
        <authorList>
            <person name="Hira D."/>
            <person name="Toh H."/>
            <person name="Migita C.T."/>
            <person name="Okubo H."/>
            <person name="Nishiyama T."/>
            <person name="Hattori M."/>
            <person name="Furukawa K."/>
            <person name="Fujii T."/>
        </authorList>
    </citation>
    <scope>NUCLEOTIDE SEQUENCE [LARGE SCALE GENOMIC DNA]</scope>
</reference>
<evidence type="ECO:0000313" key="1">
    <source>
        <dbReference type="EMBL" id="GAB63322.1"/>
    </source>
</evidence>
<dbReference type="AlphaFoldDB" id="I3INM7"/>
<organism evidence="1 2">
    <name type="scientific">Candidatus Jettenia caeni</name>
    <dbReference type="NCBI Taxonomy" id="247490"/>
    <lineage>
        <taxon>Bacteria</taxon>
        <taxon>Pseudomonadati</taxon>
        <taxon>Planctomycetota</taxon>
        <taxon>Candidatus Brocadiia</taxon>
        <taxon>Candidatus Brocadiales</taxon>
        <taxon>Candidatus Brocadiaceae</taxon>
        <taxon>Candidatus Jettenia</taxon>
    </lineage>
</organism>
<proteinExistence type="predicted"/>
<evidence type="ECO:0000313" key="2">
    <source>
        <dbReference type="Proteomes" id="UP000002985"/>
    </source>
</evidence>
<dbReference type="EMBL" id="BAFH01000004">
    <property type="protein sequence ID" value="GAB63322.1"/>
    <property type="molecule type" value="Genomic_DNA"/>
</dbReference>
<name>I3INM7_9BACT</name>
<protein>
    <submittedName>
        <fullName evidence="1">Uncharacterized protein</fullName>
    </submittedName>
</protein>
<gene>
    <name evidence="1" type="ORF">KSU1_D0013</name>
</gene>
<comment type="caution">
    <text evidence="1">The sequence shown here is derived from an EMBL/GenBank/DDBJ whole genome shotgun (WGS) entry which is preliminary data.</text>
</comment>